<keyword evidence="2" id="KW-1185">Reference proteome</keyword>
<sequence length="284" mass="32818">MLRITTERFHDQVVEAITSVKEIYTLKNVPLDPKLSRELITQQLLTDPSINFRDIPEIDKIITQDEETNKQPSNFDRELDNLTVEYDTALEIFQNLENIDYGSSRIVSQSAQPARCLTVKMLLLAKQIQERPPKPNNPQRVLISVRLQQLRKLYKNPNSSLSAEEIKRQVAEQIDEWLKVNAFEQAAIEDTTTKLLIAADTGRQLSKLIDDYSRVNFEVIAARVTQIMGLTTDITKRNYSSTRTKLKNIERLITEDKTLREFMTEVSFKRPQSQISTSSLCQRF</sequence>
<dbReference type="EMBL" id="JACKZP010000083">
    <property type="protein sequence ID" value="MBC1303959.1"/>
    <property type="molecule type" value="Genomic_DNA"/>
</dbReference>
<comment type="caution">
    <text evidence="1">The sequence shown here is derived from an EMBL/GenBank/DDBJ whole genome shotgun (WGS) entry which is preliminary data.</text>
</comment>
<evidence type="ECO:0000313" key="2">
    <source>
        <dbReference type="Proteomes" id="UP000570851"/>
    </source>
</evidence>
<dbReference type="RefSeq" id="WP_011320138.1">
    <property type="nucleotide sequence ID" value="NZ_JACKZP010000083.1"/>
</dbReference>
<name>A0ABR6SC24_ANAVA</name>
<dbReference type="GeneID" id="58726200"/>
<gene>
    <name evidence="1" type="ORF">GNE12_18785</name>
</gene>
<proteinExistence type="predicted"/>
<reference evidence="1 2" key="1">
    <citation type="submission" date="2019-11" db="EMBL/GenBank/DDBJ databases">
        <title>Comparison of genomes from free-living endosymbiotic cyanobacteria isolated from Azolla.</title>
        <authorList>
            <person name="Thiel T."/>
            <person name="Pratte B."/>
        </authorList>
    </citation>
    <scope>NUCLEOTIDE SEQUENCE [LARGE SCALE GENOMIC DNA]</scope>
    <source>
        <strain evidence="1 2">N2B</strain>
    </source>
</reference>
<protein>
    <submittedName>
        <fullName evidence="1">Uncharacterized protein</fullName>
    </submittedName>
</protein>
<organism evidence="1 2">
    <name type="scientific">Trichormus variabilis N2B</name>
    <dbReference type="NCBI Taxonomy" id="2681315"/>
    <lineage>
        <taxon>Bacteria</taxon>
        <taxon>Bacillati</taxon>
        <taxon>Cyanobacteriota</taxon>
        <taxon>Cyanophyceae</taxon>
        <taxon>Nostocales</taxon>
        <taxon>Nostocaceae</taxon>
        <taxon>Trichormus</taxon>
    </lineage>
</organism>
<dbReference type="Proteomes" id="UP000570851">
    <property type="component" value="Unassembled WGS sequence"/>
</dbReference>
<evidence type="ECO:0000313" key="1">
    <source>
        <dbReference type="EMBL" id="MBC1303959.1"/>
    </source>
</evidence>
<accession>A0ABR6SC24</accession>